<dbReference type="eggNOG" id="KOG3048">
    <property type="taxonomic scope" value="Eukaryota"/>
</dbReference>
<dbReference type="GO" id="GO:0032153">
    <property type="term" value="C:cell division site"/>
    <property type="evidence" value="ECO:0007669"/>
    <property type="project" value="EnsemblFungi"/>
</dbReference>
<dbReference type="GO" id="GO:0032968">
    <property type="term" value="P:positive regulation of transcription elongation by RNA polymerase II"/>
    <property type="evidence" value="ECO:0007669"/>
    <property type="project" value="EnsemblFungi"/>
</dbReference>
<dbReference type="InterPro" id="IPR011599">
    <property type="entry name" value="PFD_alpha_archaea"/>
</dbReference>
<dbReference type="InterPro" id="IPR004127">
    <property type="entry name" value="Prefoldin_subunit_alpha"/>
</dbReference>
<evidence type="ECO:0000313" key="4">
    <source>
        <dbReference type="Proteomes" id="UP000007796"/>
    </source>
</evidence>
<dbReference type="GO" id="GO:0015631">
    <property type="term" value="F:tubulin binding"/>
    <property type="evidence" value="ECO:0007669"/>
    <property type="project" value="EnsemblFungi"/>
</dbReference>
<dbReference type="PANTHER" id="PTHR12674">
    <property type="entry name" value="PREFOLDIN SUBUNIT 5"/>
    <property type="match status" value="1"/>
</dbReference>
<evidence type="ECO:0000256" key="1">
    <source>
        <dbReference type="ARBA" id="ARBA00010048"/>
    </source>
</evidence>
<dbReference type="CDD" id="cd23157">
    <property type="entry name" value="Prefoldin_5"/>
    <property type="match status" value="1"/>
</dbReference>
<dbReference type="Gene3D" id="1.10.287.370">
    <property type="match status" value="1"/>
</dbReference>
<dbReference type="GO" id="GO:0005737">
    <property type="term" value="C:cytoplasm"/>
    <property type="evidence" value="ECO:0007669"/>
    <property type="project" value="EnsemblFungi"/>
</dbReference>
<gene>
    <name evidence="3" type="ORF">CMQ_6198</name>
</gene>
<evidence type="ECO:0000313" key="3">
    <source>
        <dbReference type="EMBL" id="EFX01256.1"/>
    </source>
</evidence>
<dbReference type="GO" id="GO:1990115">
    <property type="term" value="P:RNA polymerase III assembly"/>
    <property type="evidence" value="ECO:0007669"/>
    <property type="project" value="TreeGrafter"/>
</dbReference>
<organism evidence="4">
    <name type="scientific">Grosmannia clavigera (strain kw1407 / UAMH 11150)</name>
    <name type="common">Blue stain fungus</name>
    <name type="synonym">Graphiocladiella clavigera</name>
    <dbReference type="NCBI Taxonomy" id="655863"/>
    <lineage>
        <taxon>Eukaryota</taxon>
        <taxon>Fungi</taxon>
        <taxon>Dikarya</taxon>
        <taxon>Ascomycota</taxon>
        <taxon>Pezizomycotina</taxon>
        <taxon>Sordariomycetes</taxon>
        <taxon>Sordariomycetidae</taxon>
        <taxon>Ophiostomatales</taxon>
        <taxon>Ophiostomataceae</taxon>
        <taxon>Leptographium</taxon>
    </lineage>
</organism>
<comment type="similarity">
    <text evidence="1">Belongs to the prefoldin subunit alpha family.</text>
</comment>
<dbReference type="SUPFAM" id="SSF46579">
    <property type="entry name" value="Prefoldin"/>
    <property type="match status" value="1"/>
</dbReference>
<dbReference type="OrthoDB" id="10267474at2759"/>
<name>F0XMH8_GROCL</name>
<dbReference type="EMBL" id="GL629794">
    <property type="protein sequence ID" value="EFX01256.1"/>
    <property type="molecule type" value="Genomic_DNA"/>
</dbReference>
<dbReference type="InterPro" id="IPR009053">
    <property type="entry name" value="Prefoldin"/>
</dbReference>
<dbReference type="FunFam" id="1.10.287.370:FF:000004">
    <property type="entry name" value="Probable prefoldin subunit 5"/>
    <property type="match status" value="1"/>
</dbReference>
<keyword evidence="4" id="KW-1185">Reference proteome</keyword>
<dbReference type="GO" id="GO:0051286">
    <property type="term" value="C:cell tip"/>
    <property type="evidence" value="ECO:0007669"/>
    <property type="project" value="EnsemblFungi"/>
</dbReference>
<dbReference type="AlphaFoldDB" id="F0XMH8"/>
<dbReference type="GO" id="GO:0016272">
    <property type="term" value="C:prefoldin complex"/>
    <property type="evidence" value="ECO:0007669"/>
    <property type="project" value="EnsemblFungi"/>
</dbReference>
<dbReference type="GO" id="GO:1990114">
    <property type="term" value="P:RNA polymerase II core complex assembly"/>
    <property type="evidence" value="ECO:0007669"/>
    <property type="project" value="TreeGrafter"/>
</dbReference>
<dbReference type="FunCoup" id="F0XMH8">
    <property type="interactions" value="922"/>
</dbReference>
<dbReference type="Pfam" id="PF02996">
    <property type="entry name" value="Prefoldin"/>
    <property type="match status" value="1"/>
</dbReference>
<protein>
    <submittedName>
        <fullName evidence="3">Prefoldin subunit</fullName>
    </submittedName>
</protein>
<proteinExistence type="inferred from homology"/>
<dbReference type="RefSeq" id="XP_014170738.1">
    <property type="nucleotide sequence ID" value="XM_014315263.1"/>
</dbReference>
<evidence type="ECO:0000256" key="2">
    <source>
        <dbReference type="ARBA" id="ARBA00023186"/>
    </source>
</evidence>
<dbReference type="GO" id="GO:0051082">
    <property type="term" value="F:unfolded protein binding"/>
    <property type="evidence" value="ECO:0007669"/>
    <property type="project" value="InterPro"/>
</dbReference>
<dbReference type="GO" id="GO:0007021">
    <property type="term" value="P:tubulin complex assembly"/>
    <property type="evidence" value="ECO:0007669"/>
    <property type="project" value="EnsemblFungi"/>
</dbReference>
<dbReference type="Proteomes" id="UP000007796">
    <property type="component" value="Unassembled WGS sequence"/>
</dbReference>
<dbReference type="InParanoid" id="F0XMH8"/>
<keyword evidence="2" id="KW-0143">Chaperone</keyword>
<accession>F0XMH8</accession>
<dbReference type="PANTHER" id="PTHR12674:SF2">
    <property type="entry name" value="PREFOLDIN SUBUNIT 5"/>
    <property type="match status" value="1"/>
</dbReference>
<dbReference type="NCBIfam" id="TIGR00293">
    <property type="entry name" value="prefoldin subunit alpha"/>
    <property type="match status" value="1"/>
</dbReference>
<dbReference type="GO" id="GO:0006457">
    <property type="term" value="P:protein folding"/>
    <property type="evidence" value="ECO:0007669"/>
    <property type="project" value="InterPro"/>
</dbReference>
<dbReference type="GeneID" id="25979604"/>
<dbReference type="STRING" id="655863.F0XMH8"/>
<dbReference type="HOGENOM" id="CLU_091867_0_2_1"/>
<reference evidence="3 4" key="1">
    <citation type="journal article" date="2011" name="Proc. Natl. Acad. Sci. U.S.A.">
        <title>Genome and transcriptome analyses of the mountain pine beetle-fungal symbiont Grosmannia clavigera, a lodgepole pine pathogen.</title>
        <authorList>
            <person name="DiGuistini S."/>
            <person name="Wang Y."/>
            <person name="Liao N.Y."/>
            <person name="Taylor G."/>
            <person name="Tanguay P."/>
            <person name="Feau N."/>
            <person name="Henrissat B."/>
            <person name="Chan S.K."/>
            <person name="Hesse-Orce U."/>
            <person name="Alamouti S.M."/>
            <person name="Tsui C.K.M."/>
            <person name="Docking R.T."/>
            <person name="Levasseur A."/>
            <person name="Haridas S."/>
            <person name="Robertson G."/>
            <person name="Birol I."/>
            <person name="Holt R.A."/>
            <person name="Marra M.A."/>
            <person name="Hamelin R.C."/>
            <person name="Hirst M."/>
            <person name="Jones S.J.M."/>
            <person name="Bohlmann J."/>
            <person name="Breuil C."/>
        </authorList>
    </citation>
    <scope>NUCLEOTIDE SEQUENCE [LARGE SCALE GENOMIC DNA]</scope>
    <source>
        <strain evidence="4">kw1407 / UAMH 11150</strain>
    </source>
</reference>
<sequence length="148" mass="16258">MAGRQESINLDSLSPQQLSAVKKQLDDEVEHLTSSFSQLAAAQGKFRECLRCVQGKPREAGKKVLVPLTNSLYVSGTLSDPNRVIVDVGTGFYIEKDIKSAAQFYEDKITELTGNIQELEIIVQGKTNNLRVVEEVLRQKVLASPPAA</sequence>
<dbReference type="GO" id="GO:1990113">
    <property type="term" value="P:RNA polymerase I assembly"/>
    <property type="evidence" value="ECO:0007669"/>
    <property type="project" value="TreeGrafter"/>
</dbReference>